<evidence type="ECO:0000256" key="2">
    <source>
        <dbReference type="SAM" id="MobiDB-lite"/>
    </source>
</evidence>
<organism evidence="3 4">
    <name type="scientific">Babesia ovata</name>
    <dbReference type="NCBI Taxonomy" id="189622"/>
    <lineage>
        <taxon>Eukaryota</taxon>
        <taxon>Sar</taxon>
        <taxon>Alveolata</taxon>
        <taxon>Apicomplexa</taxon>
        <taxon>Aconoidasida</taxon>
        <taxon>Piroplasmida</taxon>
        <taxon>Babesiidae</taxon>
        <taxon>Babesia</taxon>
    </lineage>
</organism>
<feature type="compositionally biased region" description="Polar residues" evidence="2">
    <location>
        <begin position="576"/>
        <end position="598"/>
    </location>
</feature>
<feature type="compositionally biased region" description="Low complexity" evidence="2">
    <location>
        <begin position="439"/>
        <end position="451"/>
    </location>
</feature>
<feature type="compositionally biased region" description="Pro residues" evidence="2">
    <location>
        <begin position="542"/>
        <end position="554"/>
    </location>
</feature>
<dbReference type="EMBL" id="BDSA01000003">
    <property type="protein sequence ID" value="GBE61711.1"/>
    <property type="molecule type" value="Genomic_DNA"/>
</dbReference>
<feature type="compositionally biased region" description="Polar residues" evidence="2">
    <location>
        <begin position="418"/>
        <end position="428"/>
    </location>
</feature>
<sequence length="1577" mass="173920">MTGHGIPLGTLKECLMFLLALHKDSGKQHRVAKELHERIHRYYNPLDVKLPDIQSALSEFVRKASEFYTRLCKYTQSVEYGGKSPDQIFNALLECIPKFNAAMYYLWFCVDPGFSKLDGGGWKQNWPGWEKDSWFYGSSGGELQEYLRAQDGSNYGGMIPGEFAHSEVKQGSIWNRGYPQGAEMSLDLTKLLDKNHHNFFRDVFVTSVFSTDHGAKAHNTANALRVVRMLCEIVDAEKKDGGGELIHKLEEGLKRITTATSICWKDLKQHCAHLKEQFKKLFAPRHFDHTGQGRDTSTLDTKEFASKTADWLRGNLTFVRGNLSKIKMDDSLNNHLGAYFTTNLFPFGFTLFNGTRFDMTQSDLKNLRRDWREVIEEFRRGSEGGLDKLSAILHGNYTESCKVPKSPPKKPEARPITVTKTDSATPVATKTEAAKPVVTKAEAAKPTAAKPDGTSNQGKKSEGGQNQGKEAEGNQNQSGTSLGVLPTVKSFVHTQSSGDPGAPGSQGPKGDPGVPGPPSTVTPASPKSTITHVQQTVVPGLPQTPTPPPPPPLPGGGDAAAPPGVPGPGSTAGGPRSSQPGVSPVTVLNQTTGVSGSGTDPPVVQRSGEPSGGGTGQGSGKPTNQPSDHSSSGVATTSVTTASGGVEGGSGGGQQCPVDREYRQIKLWPNSGTYCVRTADLKRQDELDKKVRDAQRVQEETLEKLQDATPATLDGFQPADQYPQSTTYYPRYWSDLYTFNGSAVPDPYVQQNEREREELDKLLNESEERKKQAEAEWHGAQQTAFRDALSRDTIFGRQISDGNLVPLWKLKPSTFSGDAISDTSRNDPSYEKSFVDGRNEVNRRFIKAKKKQDDRETTSRAVSQKALLKDLFRGGDVYVSHPQPAPPDPLNDFDIHVIPQNIQSAPDLPDPNIVQHVLDRKTPQIDIEVVNRRSPESDFNPADLYFEIPKNDVLSSPDFIPVPPKLLVEPKIFKTSKCEEDDPELCAADEEKNIPDLYIDVPKRTVTDPSYDVNLYYDPLTPPTAEPLEPIGPSTTAVAINFPPIDPPENLPKRFADNYNHSPDAIQMCVAPWITQKPTYDSTDIPETELFPAEAPRTIREMLVWMAGLRHQKHQDTLKDCINNAFKRDDDDASGPPLPVNDSHISPKHIVDILQLAAVFAASVLNSIAPKWSMAVPYAKSKPEDPDCCALLCQLRDYVYACCHQLAFLKSQCSRNTKDGGWRDCQYGNNVPNSPLQAFLTDAPDSSFKTHPFDSCNICRKSRVNMGFKHGDLPVSQQTGNILNDILTPTCGGEDPLLTLASYLTCLTRRTPRTTGELVSFFHNFGSELHDVSLKLSQLGSALSKPHLNCPDWDCLAAADLQAIREARGSAPPTSTSNHNHSEDHPKTLSTLLGCGIDNANCPQHLSPITYRAYALYASTFVHHYLSWTVYLADGLWDSLLKLHYDLEDLHRHDSKSKPLHQCDKAMPLLYSHGLTPPEGTLQSSLTCSGLIYKLEEVVNTYPIASLMSCMETFLYNIRTPIIYILGTPWCTAFLRSQTMLHLLDVLRIRCHIIPSKASHLTDVRAPLTQGKKMLSL</sequence>
<proteinExistence type="predicted"/>
<feature type="compositionally biased region" description="Gly residues" evidence="2">
    <location>
        <begin position="610"/>
        <end position="619"/>
    </location>
</feature>
<feature type="coiled-coil region" evidence="1">
    <location>
        <begin position="749"/>
        <end position="783"/>
    </location>
</feature>
<accession>A0A2H6KFD8</accession>
<dbReference type="RefSeq" id="XP_028867954.1">
    <property type="nucleotide sequence ID" value="XM_029012121.1"/>
</dbReference>
<dbReference type="VEuPathDB" id="PiroplasmaDB:BOVATA_032040"/>
<evidence type="ECO:0000313" key="4">
    <source>
        <dbReference type="Proteomes" id="UP000236319"/>
    </source>
</evidence>
<evidence type="ECO:0000313" key="3">
    <source>
        <dbReference type="EMBL" id="GBE61711.1"/>
    </source>
</evidence>
<comment type="caution">
    <text evidence="3">The sequence shown here is derived from an EMBL/GenBank/DDBJ whole genome shotgun (WGS) entry which is preliminary data.</text>
</comment>
<dbReference type="Proteomes" id="UP000236319">
    <property type="component" value="Unassembled WGS sequence"/>
</dbReference>
<dbReference type="GeneID" id="39875481"/>
<dbReference type="OrthoDB" id="6410656at2759"/>
<reference evidence="3 4" key="1">
    <citation type="journal article" date="2017" name="BMC Genomics">
        <title>Whole-genome assembly of Babesia ovata and comparative genomics between closely related pathogens.</title>
        <authorList>
            <person name="Yamagishi J."/>
            <person name="Asada M."/>
            <person name="Hakimi H."/>
            <person name="Tanaka T.Q."/>
            <person name="Sugimoto C."/>
            <person name="Kawazu S."/>
        </authorList>
    </citation>
    <scope>NUCLEOTIDE SEQUENCE [LARGE SCALE GENOMIC DNA]</scope>
    <source>
        <strain evidence="3 4">Miyake</strain>
    </source>
</reference>
<keyword evidence="1" id="KW-0175">Coiled coil</keyword>
<keyword evidence="4" id="KW-1185">Reference proteome</keyword>
<gene>
    <name evidence="3" type="ORF">BOVATA_032040</name>
</gene>
<feature type="compositionally biased region" description="Polar residues" evidence="2">
    <location>
        <begin position="453"/>
        <end position="481"/>
    </location>
</feature>
<protein>
    <submittedName>
        <fullName evidence="3">Ribosome-binding protein 1</fullName>
    </submittedName>
</protein>
<feature type="compositionally biased region" description="Gly residues" evidence="2">
    <location>
        <begin position="645"/>
        <end position="654"/>
    </location>
</feature>
<evidence type="ECO:0000256" key="1">
    <source>
        <dbReference type="SAM" id="Coils"/>
    </source>
</evidence>
<name>A0A2H6KFD8_9APIC</name>
<feature type="compositionally biased region" description="Low complexity" evidence="2">
    <location>
        <begin position="630"/>
        <end position="644"/>
    </location>
</feature>
<feature type="region of interest" description="Disordered" evidence="2">
    <location>
        <begin position="399"/>
        <end position="657"/>
    </location>
</feature>